<sequence>MTCSRLLIYLCFKGCLILASLSPVVHTTSVSELLQVRTEDMPPPETMYCSQQINIPPELPDILKQFTKAAIRTQPHDVLQWAAAYFLALSKGEPLPVKDRLEMPVATQKTDTGLTPGLLKVLHKQLSPKETVTKEELLKKWKGLCLPVEQLDTLLVLGNFDAQINWMQFFALGCSALGGTIISALKHACEILTEEPEGAAARIPFDTFVTLYTYLAQLDGDIPQDQIDSFLFSLQESVERQGGMVQPANFIGLSSA</sequence>
<proteinExistence type="inferred from homology"/>
<dbReference type="InterPro" id="IPR047844">
    <property type="entry name" value="ROP_DD"/>
</dbReference>
<evidence type="ECO:0000256" key="1">
    <source>
        <dbReference type="ARBA" id="ARBA00004230"/>
    </source>
</evidence>
<keyword evidence="2" id="KW-0282">Flagellum</keyword>
<evidence type="ECO:0000256" key="4">
    <source>
        <dbReference type="ARBA" id="ARBA00023273"/>
    </source>
</evidence>
<dbReference type="GeneID" id="108438298"/>
<dbReference type="STRING" id="42514.ENSPNAP00000016300"/>
<dbReference type="FunFam" id="1.20.890.10:FF:000004">
    <property type="entry name" value="ropporin-1-like protein isoform X2"/>
    <property type="match status" value="1"/>
</dbReference>
<dbReference type="AlphaFoldDB" id="A0A3B4CY69"/>
<reference evidence="8" key="3">
    <citation type="submission" date="2025-09" db="UniProtKB">
        <authorList>
            <consortium name="Ensembl"/>
        </authorList>
    </citation>
    <scope>IDENTIFICATION</scope>
</reference>
<reference evidence="8 9" key="1">
    <citation type="submission" date="2020-10" db="EMBL/GenBank/DDBJ databases">
        <title>Pygocentrus nattereri (red-bellied piranha) genome, fPygNat1, primary haplotype.</title>
        <authorList>
            <person name="Myers G."/>
            <person name="Meyer A."/>
            <person name="Karagic N."/>
            <person name="Pippel M."/>
            <person name="Winkler S."/>
            <person name="Tracey A."/>
            <person name="Wood J."/>
            <person name="Formenti G."/>
            <person name="Howe K."/>
            <person name="Fedrigo O."/>
            <person name="Jarvis E.D."/>
        </authorList>
    </citation>
    <scope>NUCLEOTIDE SEQUENCE [LARGE SCALE GENOMIC DNA]</scope>
</reference>
<dbReference type="GeneTree" id="ENSGT00390000012731"/>
<dbReference type="Ensembl" id="ENSPNAT00000024752.2">
    <property type="protein sequence ID" value="ENSPNAP00000016300.1"/>
    <property type="gene ID" value="ENSPNAG00000022423.2"/>
</dbReference>
<feature type="chain" id="PRO_5017284354" description="Ropporin-1-like protein" evidence="7">
    <location>
        <begin position="28"/>
        <end position="256"/>
    </location>
</feature>
<reference evidence="8" key="2">
    <citation type="submission" date="2025-08" db="UniProtKB">
        <authorList>
            <consortium name="Ensembl"/>
        </authorList>
    </citation>
    <scope>IDENTIFICATION</scope>
</reference>
<gene>
    <name evidence="8" type="primary">ROPN1L</name>
</gene>
<dbReference type="OrthoDB" id="10067602at2759"/>
<comment type="subcellular location">
    <subcellularLocation>
        <location evidence="1">Cell projection</location>
        <location evidence="1">Cilium</location>
        <location evidence="1">Flagellum</location>
    </subcellularLocation>
</comment>
<evidence type="ECO:0000256" key="7">
    <source>
        <dbReference type="SAM" id="SignalP"/>
    </source>
</evidence>
<dbReference type="CDD" id="cd23019">
    <property type="entry name" value="DD_ROP"/>
    <property type="match status" value="1"/>
</dbReference>
<dbReference type="RefSeq" id="XP_017571523.1">
    <property type="nucleotide sequence ID" value="XM_017716034.2"/>
</dbReference>
<dbReference type="CTD" id="83853"/>
<comment type="similarity">
    <text evidence="5">Belongs to the ropporin family.</text>
</comment>
<evidence type="ECO:0000313" key="9">
    <source>
        <dbReference type="Proteomes" id="UP001501920"/>
    </source>
</evidence>
<protein>
    <recommendedName>
        <fullName evidence="6">Ropporin-1-like protein</fullName>
    </recommendedName>
</protein>
<keyword evidence="3" id="KW-0969">Cilium</keyword>
<dbReference type="Gene3D" id="1.20.890.10">
    <property type="entry name" value="cAMP-dependent protein kinase regulatory subunit, dimerization-anchoring domain"/>
    <property type="match status" value="1"/>
</dbReference>
<evidence type="ECO:0000256" key="2">
    <source>
        <dbReference type="ARBA" id="ARBA00022846"/>
    </source>
</evidence>
<dbReference type="PANTHER" id="PTHR14952">
    <property type="entry name" value="ROPPORIN-1-LIKE PROTEIN"/>
    <property type="match status" value="1"/>
</dbReference>
<organism evidence="8 9">
    <name type="scientific">Pygocentrus nattereri</name>
    <name type="common">Red-bellied piranha</name>
    <dbReference type="NCBI Taxonomy" id="42514"/>
    <lineage>
        <taxon>Eukaryota</taxon>
        <taxon>Metazoa</taxon>
        <taxon>Chordata</taxon>
        <taxon>Craniata</taxon>
        <taxon>Vertebrata</taxon>
        <taxon>Euteleostomi</taxon>
        <taxon>Actinopterygii</taxon>
        <taxon>Neopterygii</taxon>
        <taxon>Teleostei</taxon>
        <taxon>Ostariophysi</taxon>
        <taxon>Characiformes</taxon>
        <taxon>Characoidei</taxon>
        <taxon>Pygocentrus</taxon>
    </lineage>
</organism>
<evidence type="ECO:0000256" key="3">
    <source>
        <dbReference type="ARBA" id="ARBA00023069"/>
    </source>
</evidence>
<dbReference type="SUPFAM" id="SSF47391">
    <property type="entry name" value="Dimerization-anchoring domain of cAMP-dependent PK regulatory subunit"/>
    <property type="match status" value="1"/>
</dbReference>
<dbReference type="GO" id="GO:0031514">
    <property type="term" value="C:motile cilium"/>
    <property type="evidence" value="ECO:0007669"/>
    <property type="project" value="UniProtKB-SubCell"/>
</dbReference>
<keyword evidence="9" id="KW-1185">Reference proteome</keyword>
<dbReference type="Proteomes" id="UP001501920">
    <property type="component" value="Chromosome 24"/>
</dbReference>
<dbReference type="PANTHER" id="PTHR14952:SF14">
    <property type="entry name" value="ROPPORIN-1-LIKE PROTEIN"/>
    <property type="match status" value="1"/>
</dbReference>
<accession>A0A3B4CY69</accession>
<keyword evidence="7" id="KW-0732">Signal</keyword>
<evidence type="ECO:0000256" key="6">
    <source>
        <dbReference type="ARBA" id="ARBA00040933"/>
    </source>
</evidence>
<feature type="signal peptide" evidence="7">
    <location>
        <begin position="1"/>
        <end position="27"/>
    </location>
</feature>
<evidence type="ECO:0000313" key="8">
    <source>
        <dbReference type="Ensembl" id="ENSPNAP00000016300.1"/>
    </source>
</evidence>
<keyword evidence="4" id="KW-0966">Cell projection</keyword>
<name>A0A3B4CY69_PYGNA</name>
<evidence type="ECO:0000256" key="5">
    <source>
        <dbReference type="ARBA" id="ARBA00035651"/>
    </source>
</evidence>